<dbReference type="OrthoDB" id="7827681at2759"/>
<accession>A0A8K0GTH2</accession>
<dbReference type="GO" id="GO:0005741">
    <property type="term" value="C:mitochondrial outer membrane"/>
    <property type="evidence" value="ECO:0007669"/>
    <property type="project" value="InterPro"/>
</dbReference>
<dbReference type="AlphaFoldDB" id="A0A8K0GTH2"/>
<proteinExistence type="inferred from homology"/>
<dbReference type="GO" id="GO:0008308">
    <property type="term" value="F:voltage-gated monoatomic anion channel activity"/>
    <property type="evidence" value="ECO:0007669"/>
    <property type="project" value="InterPro"/>
</dbReference>
<dbReference type="Pfam" id="PF01459">
    <property type="entry name" value="Porin_3"/>
    <property type="match status" value="1"/>
</dbReference>
<comment type="similarity">
    <text evidence="1">Belongs to the eukaryotic mitochondrial porin (TC 1.B.8.1) family.</text>
</comment>
<dbReference type="Proteomes" id="UP000796880">
    <property type="component" value="Unassembled WGS sequence"/>
</dbReference>
<evidence type="ECO:0000313" key="3">
    <source>
        <dbReference type="EMBL" id="KAF3437784.1"/>
    </source>
</evidence>
<dbReference type="EMBL" id="VOIH02000009">
    <property type="protein sequence ID" value="KAF3437784.1"/>
    <property type="molecule type" value="Genomic_DNA"/>
</dbReference>
<feature type="compositionally biased region" description="Basic and acidic residues" evidence="2">
    <location>
        <begin position="7"/>
        <end position="66"/>
    </location>
</feature>
<evidence type="ECO:0000256" key="2">
    <source>
        <dbReference type="SAM" id="MobiDB-lite"/>
    </source>
</evidence>
<dbReference type="InterPro" id="IPR027246">
    <property type="entry name" value="Porin_Euk/Tom40"/>
</dbReference>
<dbReference type="PANTHER" id="PTHR11743">
    <property type="entry name" value="VOLTAGE-DEPENDENT ANION-SELECTIVE CHANNEL"/>
    <property type="match status" value="1"/>
</dbReference>
<comment type="caution">
    <text evidence="3">The sequence shown here is derived from an EMBL/GenBank/DDBJ whole genome shotgun (WGS) entry which is preliminary data.</text>
</comment>
<organism evidence="3 4">
    <name type="scientific">Rhamnella rubrinervis</name>
    <dbReference type="NCBI Taxonomy" id="2594499"/>
    <lineage>
        <taxon>Eukaryota</taxon>
        <taxon>Viridiplantae</taxon>
        <taxon>Streptophyta</taxon>
        <taxon>Embryophyta</taxon>
        <taxon>Tracheophyta</taxon>
        <taxon>Spermatophyta</taxon>
        <taxon>Magnoliopsida</taxon>
        <taxon>eudicotyledons</taxon>
        <taxon>Gunneridae</taxon>
        <taxon>Pentapetalae</taxon>
        <taxon>rosids</taxon>
        <taxon>fabids</taxon>
        <taxon>Rosales</taxon>
        <taxon>Rhamnaceae</taxon>
        <taxon>rhamnoid group</taxon>
        <taxon>Rhamneae</taxon>
        <taxon>Rhamnella</taxon>
    </lineage>
</organism>
<dbReference type="Gene3D" id="2.40.160.10">
    <property type="entry name" value="Porin"/>
    <property type="match status" value="1"/>
</dbReference>
<sequence>MGETADEVEKKEKKEEKKEKHVNEDGKEEKKKEKKDKEGKDKEDKEGGKEKKKKNPEDKNDPAKLRQKLEKIETKLQALLAKKEEILKLINQADQVRIDLCLILFSLNPNFTMDIQPLVPTSKIEAIVPGLSTLCKCEIPSSAKVELQYLRDYVGVTGGIGLKANPIGVYNPILNVSGVIGTALFSAGTDIGFDVLAREIYKFNAGLSFNTDLLIASVNLDKLDTLEVSCHYTVSPLTKTAIAAELKHSFSANDTALTVGAQHALLPFMMVKGRISTQGKVYALIQQRLWEKLFLTLGGEVDFMDTGMVPKVGLSIALRI</sequence>
<dbReference type="InterPro" id="IPR023614">
    <property type="entry name" value="Porin_dom_sf"/>
</dbReference>
<dbReference type="PANTHER" id="PTHR11743:SF35">
    <property type="entry name" value="PORIN_VOLTAGE-DEPENDENT ANION-SELECTIVE CHANNEL PROTEIN"/>
    <property type="match status" value="1"/>
</dbReference>
<keyword evidence="4" id="KW-1185">Reference proteome</keyword>
<evidence type="ECO:0000313" key="4">
    <source>
        <dbReference type="Proteomes" id="UP000796880"/>
    </source>
</evidence>
<evidence type="ECO:0000256" key="1">
    <source>
        <dbReference type="ARBA" id="ARBA00009624"/>
    </source>
</evidence>
<reference evidence="3" key="1">
    <citation type="submission" date="2020-03" db="EMBL/GenBank/DDBJ databases">
        <title>A high-quality chromosome-level genome assembly of a woody plant with both climbing and erect habits, Rhamnella rubrinervis.</title>
        <authorList>
            <person name="Lu Z."/>
            <person name="Yang Y."/>
            <person name="Zhu X."/>
            <person name="Sun Y."/>
        </authorList>
    </citation>
    <scope>NUCLEOTIDE SEQUENCE</scope>
    <source>
        <strain evidence="3">BYM</strain>
        <tissue evidence="3">Leaf</tissue>
    </source>
</reference>
<feature type="region of interest" description="Disordered" evidence="2">
    <location>
        <begin position="1"/>
        <end position="66"/>
    </location>
</feature>
<protein>
    <submittedName>
        <fullName evidence="3">Uncharacterized protein</fullName>
    </submittedName>
</protein>
<name>A0A8K0GTH2_9ROSA</name>
<gene>
    <name evidence="3" type="ORF">FNV43_RR20540</name>
</gene>
<dbReference type="InterPro" id="IPR001925">
    <property type="entry name" value="Porin_Euk"/>
</dbReference>